<keyword evidence="1" id="KW-0472">Membrane</keyword>
<evidence type="ECO:0000313" key="3">
    <source>
        <dbReference type="Proteomes" id="UP000613208"/>
    </source>
</evidence>
<keyword evidence="1" id="KW-1133">Transmembrane helix</keyword>
<evidence type="ECO:0000256" key="1">
    <source>
        <dbReference type="SAM" id="Phobius"/>
    </source>
</evidence>
<dbReference type="AlphaFoldDB" id="A0A916Q826"/>
<dbReference type="Gene3D" id="3.30.1490.480">
    <property type="entry name" value="Endolytic murein transglycosylase"/>
    <property type="match status" value="1"/>
</dbReference>
<keyword evidence="1" id="KW-0812">Transmembrane</keyword>
<dbReference type="EMBL" id="BLYI01000027">
    <property type="protein sequence ID" value="GFO84796.1"/>
    <property type="molecule type" value="Genomic_DNA"/>
</dbReference>
<dbReference type="Proteomes" id="UP000613208">
    <property type="component" value="Unassembled WGS sequence"/>
</dbReference>
<organism evidence="2 3">
    <name type="scientific">Anaerostipes butyraticus</name>
    <dbReference type="NCBI Taxonomy" id="645466"/>
    <lineage>
        <taxon>Bacteria</taxon>
        <taxon>Bacillati</taxon>
        <taxon>Bacillota</taxon>
        <taxon>Clostridia</taxon>
        <taxon>Lachnospirales</taxon>
        <taxon>Lachnospiraceae</taxon>
        <taxon>Anaerostipes</taxon>
    </lineage>
</organism>
<sequence>MLKKGKKFIMSESVRLFFKTMVRVLIICAIFGIFCIAYFVAEDTFSNPAYDRNGDRAIEVVIKDSDTETDVADQLKDKKLINGTWRFRIRKYFSRYKDESFVPGTYYFYQSQGMDDIISILCGEHETEEIQ</sequence>
<gene>
    <name evidence="2" type="ORF">ANBU17_11430</name>
</gene>
<name>A0A916Q826_9FIRM</name>
<proteinExistence type="predicted"/>
<comment type="caution">
    <text evidence="2">The sequence shown here is derived from an EMBL/GenBank/DDBJ whole genome shotgun (WGS) entry which is preliminary data.</text>
</comment>
<dbReference type="RefSeq" id="WP_201310513.1">
    <property type="nucleotide sequence ID" value="NZ_BLYI01000027.1"/>
</dbReference>
<accession>A0A916Q826</accession>
<reference evidence="2" key="1">
    <citation type="submission" date="2020-06" db="EMBL/GenBank/DDBJ databases">
        <title>Characterization of fructooligosaccharide metabolism and fructooligosaccharide-degrading enzymes in human commensal butyrate producers.</title>
        <authorList>
            <person name="Tanno H."/>
            <person name="Fujii T."/>
            <person name="Hirano K."/>
            <person name="Maeno S."/>
            <person name="Tonozuka T."/>
            <person name="Sakamoto M."/>
            <person name="Ohkuma M."/>
            <person name="Tochio T."/>
            <person name="Endo A."/>
        </authorList>
    </citation>
    <scope>NUCLEOTIDE SEQUENCE</scope>
    <source>
        <strain evidence="2">JCM 17466</strain>
    </source>
</reference>
<keyword evidence="3" id="KW-1185">Reference proteome</keyword>
<feature type="transmembrane region" description="Helical" evidence="1">
    <location>
        <begin position="21"/>
        <end position="41"/>
    </location>
</feature>
<evidence type="ECO:0000313" key="2">
    <source>
        <dbReference type="EMBL" id="GFO84796.1"/>
    </source>
</evidence>
<protein>
    <submittedName>
        <fullName evidence="2">Uncharacterized protein</fullName>
    </submittedName>
</protein>